<keyword evidence="1" id="KW-1133">Transmembrane helix</keyword>
<feature type="transmembrane region" description="Helical" evidence="1">
    <location>
        <begin position="269"/>
        <end position="289"/>
    </location>
</feature>
<dbReference type="KEGG" id="muh:HYN43_008085"/>
<keyword evidence="1" id="KW-0812">Transmembrane</keyword>
<feature type="transmembrane region" description="Helical" evidence="1">
    <location>
        <begin position="235"/>
        <end position="263"/>
    </location>
</feature>
<protein>
    <recommendedName>
        <fullName evidence="4">O-antigen ligase domain-containing protein</fullName>
    </recommendedName>
</protein>
<feature type="transmembrane region" description="Helical" evidence="1">
    <location>
        <begin position="147"/>
        <end position="168"/>
    </location>
</feature>
<feature type="transmembrane region" description="Helical" evidence="1">
    <location>
        <begin position="21"/>
        <end position="38"/>
    </location>
</feature>
<dbReference type="OrthoDB" id="783222at2"/>
<feature type="transmembrane region" description="Helical" evidence="1">
    <location>
        <begin position="44"/>
        <end position="62"/>
    </location>
</feature>
<feature type="transmembrane region" description="Helical" evidence="1">
    <location>
        <begin position="74"/>
        <end position="94"/>
    </location>
</feature>
<dbReference type="AlphaFoldDB" id="A0A494VL71"/>
<feature type="transmembrane region" description="Helical" evidence="1">
    <location>
        <begin position="348"/>
        <end position="369"/>
    </location>
</feature>
<gene>
    <name evidence="2" type="ORF">HYN43_008085</name>
</gene>
<evidence type="ECO:0000256" key="1">
    <source>
        <dbReference type="SAM" id="Phobius"/>
    </source>
</evidence>
<dbReference type="Proteomes" id="UP000270046">
    <property type="component" value="Chromosome"/>
</dbReference>
<dbReference type="RefSeq" id="WP_119408957.1">
    <property type="nucleotide sequence ID" value="NZ_CP032869.1"/>
</dbReference>
<accession>A0A494VL71</accession>
<dbReference type="EMBL" id="CP032869">
    <property type="protein sequence ID" value="AYL95254.1"/>
    <property type="molecule type" value="Genomic_DNA"/>
</dbReference>
<evidence type="ECO:0008006" key="4">
    <source>
        <dbReference type="Google" id="ProtNLM"/>
    </source>
</evidence>
<keyword evidence="3" id="KW-1185">Reference proteome</keyword>
<evidence type="ECO:0000313" key="2">
    <source>
        <dbReference type="EMBL" id="AYL95254.1"/>
    </source>
</evidence>
<keyword evidence="1" id="KW-0472">Membrane</keyword>
<organism evidence="2 3">
    <name type="scientific">Mucilaginibacter celer</name>
    <dbReference type="NCBI Taxonomy" id="2305508"/>
    <lineage>
        <taxon>Bacteria</taxon>
        <taxon>Pseudomonadati</taxon>
        <taxon>Bacteroidota</taxon>
        <taxon>Sphingobacteriia</taxon>
        <taxon>Sphingobacteriales</taxon>
        <taxon>Sphingobacteriaceae</taxon>
        <taxon>Mucilaginibacter</taxon>
    </lineage>
</organism>
<evidence type="ECO:0000313" key="3">
    <source>
        <dbReference type="Proteomes" id="UP000270046"/>
    </source>
</evidence>
<sequence length="448" mass="51282">MISIPASPYTFNSQHSFVKRYVNILMLFFPITAFVLAPSIPGTTIITVLAGLLFFVIPLSPLKEEKRLFYGDLTGFFCIIILLSISSQLINLVTNLKLTSDLKLINRQQFTVTFYRASHITQSLSLIAGFVIYGYVKYFSNNSVIDYIYWGLRLLCFYALYEFLLYAATGINGDFMVNRTVGYGDKSASLFQTFNLGGLSLMRLKGYTGEPSMFVFTVFPFWVITFALKRRFDMYLLLGCLLLTFSTTAYFFIILFMCYWFVYKRQLHILYYLGIAVVIVCLALQLNVFQHLADSLYNFIFGGKLEGNSVSSRDRGRSFENQIEFWSGLNGFSQFFGVGFGYVRSTDFFSTLLPNNGIAGFLIFTWFVLRNIWLKISVPILSTCYSLGLVIVYLIMMVSVPEFAYPSLWIFIAMGFVLQRKTDAVEYRNLLITDDKLKISAHKYAAHV</sequence>
<proteinExistence type="predicted"/>
<reference evidence="2 3" key="1">
    <citation type="submission" date="2018-10" db="EMBL/GenBank/DDBJ databases">
        <title>Genome sequencing of Mucilaginibacter sp. HYN0043.</title>
        <authorList>
            <person name="Kim M."/>
            <person name="Yi H."/>
        </authorList>
    </citation>
    <scope>NUCLEOTIDE SEQUENCE [LARGE SCALE GENOMIC DNA]</scope>
    <source>
        <strain evidence="2 3">HYN0043</strain>
    </source>
</reference>
<feature type="transmembrane region" description="Helical" evidence="1">
    <location>
        <begin position="114"/>
        <end position="135"/>
    </location>
</feature>
<feature type="transmembrane region" description="Helical" evidence="1">
    <location>
        <begin position="211"/>
        <end position="228"/>
    </location>
</feature>
<name>A0A494VL71_9SPHI</name>